<keyword evidence="3" id="KW-1185">Reference proteome</keyword>
<feature type="non-terminal residue" evidence="2">
    <location>
        <position position="202"/>
    </location>
</feature>
<dbReference type="Pfam" id="PF07717">
    <property type="entry name" value="OB_NTP_bind"/>
    <property type="match status" value="1"/>
</dbReference>
<dbReference type="Proteomes" id="UP000000707">
    <property type="component" value="Unassembled WGS sequence"/>
</dbReference>
<dbReference type="AlphaFoldDB" id="G3AZ43"/>
<evidence type="ECO:0000313" key="2">
    <source>
        <dbReference type="EMBL" id="EGV66004.1"/>
    </source>
</evidence>
<accession>G3AZ43</accession>
<dbReference type="STRING" id="590646.G3AZ43"/>
<reference evidence="2 3" key="1">
    <citation type="journal article" date="2011" name="Proc. Natl. Acad. Sci. U.S.A.">
        <title>Comparative genomics of xylose-fermenting fungi for enhanced biofuel production.</title>
        <authorList>
            <person name="Wohlbach D.J."/>
            <person name="Kuo A."/>
            <person name="Sato T.K."/>
            <person name="Potts K.M."/>
            <person name="Salamov A.A."/>
            <person name="LaButti K.M."/>
            <person name="Sun H."/>
            <person name="Clum A."/>
            <person name="Pangilinan J.L."/>
            <person name="Lindquist E.A."/>
            <person name="Lucas S."/>
            <person name="Lapidus A."/>
            <person name="Jin M."/>
            <person name="Gunawan C."/>
            <person name="Balan V."/>
            <person name="Dale B.E."/>
            <person name="Jeffries T.W."/>
            <person name="Zinkel R."/>
            <person name="Barry K.W."/>
            <person name="Grigoriev I.V."/>
            <person name="Gasch A.P."/>
        </authorList>
    </citation>
    <scope>NUCLEOTIDE SEQUENCE [LARGE SCALE GENOMIC DNA]</scope>
    <source>
        <strain evidence="3">ATCC 10573 / BCRC 21748 / CBS 615 / JCM 9827 / NBRC 10315 / NRRL Y-1498 / VKM Y-70</strain>
    </source>
</reference>
<organism evidence="3">
    <name type="scientific">Candida tenuis (strain ATCC 10573 / BCRC 21748 / CBS 615 / JCM 9827 / NBRC 10315 / NRRL Y-1498 / VKM Y-70)</name>
    <name type="common">Yeast</name>
    <name type="synonym">Yamadazyma tenuis</name>
    <dbReference type="NCBI Taxonomy" id="590646"/>
    <lineage>
        <taxon>Eukaryota</taxon>
        <taxon>Fungi</taxon>
        <taxon>Dikarya</taxon>
        <taxon>Ascomycota</taxon>
        <taxon>Saccharomycotina</taxon>
        <taxon>Pichiomycetes</taxon>
        <taxon>Debaryomycetaceae</taxon>
        <taxon>Yamadazyma</taxon>
    </lineage>
</organism>
<dbReference type="EMBL" id="GL996512">
    <property type="protein sequence ID" value="EGV66004.1"/>
    <property type="molecule type" value="Genomic_DNA"/>
</dbReference>
<dbReference type="HOGENOM" id="CLU_1540788_0_0_1"/>
<evidence type="ECO:0000313" key="3">
    <source>
        <dbReference type="Proteomes" id="UP000000707"/>
    </source>
</evidence>
<sequence length="202" mass="21658">MNTKSESVATTLEAEGITKLGVPSEKQVASIKQIVASGFLDQISVRADIVNSEVSVPKSTSIINIPYQTITLTAQSDETTDGFVYIHPHSVLAASGEMPPDMMVYQLLNLSSNRKEGVVTKARMKALVDISGKQLANIAKGSPLLTYSKPLGNKYAPKNITSSKREAYVIPRFGAAIGSGGLGWDLPVIKVVQVKNNGQWIN</sequence>
<gene>
    <name evidence="2" type="ORF">CANTEDRAFT_112873</name>
</gene>
<proteinExistence type="predicted"/>
<protein>
    <recommendedName>
        <fullName evidence="1">DEAD-box helicase OB fold domain-containing protein</fullName>
    </recommendedName>
</protein>
<dbReference type="OrthoDB" id="10253254at2759"/>
<dbReference type="InterPro" id="IPR011709">
    <property type="entry name" value="DEAD-box_helicase_OB_fold"/>
</dbReference>
<name>G3AZ43_CANTC</name>
<dbReference type="eggNOG" id="KOG0926">
    <property type="taxonomic scope" value="Eukaryota"/>
</dbReference>
<feature type="domain" description="DEAD-box helicase OB fold" evidence="1">
    <location>
        <begin position="31"/>
        <end position="140"/>
    </location>
</feature>
<evidence type="ECO:0000259" key="1">
    <source>
        <dbReference type="Pfam" id="PF07717"/>
    </source>
</evidence>